<dbReference type="EMBL" id="JBCDNA010000002">
    <property type="protein sequence ID" value="MEL4456142.1"/>
    <property type="molecule type" value="Genomic_DNA"/>
</dbReference>
<dbReference type="InterPro" id="IPR042097">
    <property type="entry name" value="Aminopeptidase_N-like_N_sf"/>
</dbReference>
<dbReference type="InterPro" id="IPR026444">
    <property type="entry name" value="Secre_tail"/>
</dbReference>
<evidence type="ECO:0000256" key="10">
    <source>
        <dbReference type="ARBA" id="ARBA00022801"/>
    </source>
</evidence>
<dbReference type="Proteomes" id="UP001474120">
    <property type="component" value="Unassembled WGS sequence"/>
</dbReference>
<evidence type="ECO:0000256" key="4">
    <source>
        <dbReference type="ARBA" id="ARBA00012564"/>
    </source>
</evidence>
<keyword evidence="12" id="KW-0482">Metalloprotease</keyword>
<evidence type="ECO:0000256" key="6">
    <source>
        <dbReference type="ARBA" id="ARBA00022438"/>
    </source>
</evidence>
<evidence type="ECO:0000313" key="17">
    <source>
        <dbReference type="EMBL" id="MEL4456142.1"/>
    </source>
</evidence>
<dbReference type="SUPFAM" id="SSF55486">
    <property type="entry name" value="Metalloproteases ('zincins'), catalytic domain"/>
    <property type="match status" value="1"/>
</dbReference>
<evidence type="ECO:0000256" key="3">
    <source>
        <dbReference type="ARBA" id="ARBA00010136"/>
    </source>
</evidence>
<keyword evidence="8" id="KW-0479">Metal-binding</keyword>
<comment type="caution">
    <text evidence="17">The sequence shown here is derived from an EMBL/GenBank/DDBJ whole genome shotgun (WGS) entry which is preliminary data.</text>
</comment>
<feature type="signal peptide" evidence="13">
    <location>
        <begin position="1"/>
        <end position="20"/>
    </location>
</feature>
<keyword evidence="10" id="KW-0378">Hydrolase</keyword>
<dbReference type="InterPro" id="IPR050344">
    <property type="entry name" value="Peptidase_M1_aminopeptidases"/>
</dbReference>
<feature type="domain" description="Secretion system C-terminal sorting" evidence="16">
    <location>
        <begin position="573"/>
        <end position="640"/>
    </location>
</feature>
<evidence type="ECO:0000256" key="9">
    <source>
        <dbReference type="ARBA" id="ARBA00022729"/>
    </source>
</evidence>
<evidence type="ECO:0000256" key="2">
    <source>
        <dbReference type="ARBA" id="ARBA00001947"/>
    </source>
</evidence>
<evidence type="ECO:0000256" key="12">
    <source>
        <dbReference type="ARBA" id="ARBA00023049"/>
    </source>
</evidence>
<evidence type="ECO:0000256" key="1">
    <source>
        <dbReference type="ARBA" id="ARBA00000098"/>
    </source>
</evidence>
<feature type="chain" id="PRO_5047417661" description="Aminopeptidase N" evidence="13">
    <location>
        <begin position="21"/>
        <end position="643"/>
    </location>
</feature>
<dbReference type="Pfam" id="PF01433">
    <property type="entry name" value="Peptidase_M1"/>
    <property type="match status" value="1"/>
</dbReference>
<evidence type="ECO:0000256" key="11">
    <source>
        <dbReference type="ARBA" id="ARBA00022833"/>
    </source>
</evidence>
<keyword evidence="11" id="KW-0862">Zinc</keyword>
<evidence type="ECO:0000256" key="5">
    <source>
        <dbReference type="ARBA" id="ARBA00015611"/>
    </source>
</evidence>
<evidence type="ECO:0000256" key="8">
    <source>
        <dbReference type="ARBA" id="ARBA00022723"/>
    </source>
</evidence>
<name>A0ABU9L128_9FLAO</name>
<dbReference type="CDD" id="cd09603">
    <property type="entry name" value="M1_APN_like"/>
    <property type="match status" value="1"/>
</dbReference>
<dbReference type="PRINTS" id="PR00756">
    <property type="entry name" value="ALADIPTASE"/>
</dbReference>
<dbReference type="Gene3D" id="2.60.40.1730">
    <property type="entry name" value="tricorn interacting facor f3 domain"/>
    <property type="match status" value="1"/>
</dbReference>
<sequence>MKYLMLQGLLLFFLSGIAQEQDFMNLDYLKEIAASEKENSAQKIAYKANPNTVNYDVSYHRLLWEVDPAIAQIKGEVTTYFTALNDMEEVVFDLADNMTVSQVIQRGEALTFLQNSNDELIISLPSSQKQNVLDSLTVFYAGNPVSSGFGSFEISTHGAGNVPVLWTLSEPYGAKGWWPCKQDLIDKIDSIDVFIKHPEAYKAASNGLLISETSNAQSTLTHWRHKYPIPAYLIAIAVTNYSVYTDNVPGLDFDIVNYVYPEDLNSIKNSTSITPSIMQLYGDLFEIYPFAREKYGHAQFGWGGGMEHTTMTFMGGWSRGLIAHELAHQWFGNKVTCGSWEDIWLNEGFATYLDGLVYENFDGETAFSQWRKAVVIDVTSISSGSTFVTDTSSVSRIFNSRLSYRKGAMILHMLRYKLGDEAFFSGLKNYLSDPQLSYSYARTSDLQRHLETASGEGLDEFFKDWYYGQGYPIYEVVWNQDASDKTVHFQVNQRQSHTSVSFFEMPLPVLVNGTSGETEKLRLEVSQDKQLFSVEVDFQVASIQIDPEAHLISRNNRAVLGLDQDSLKNIISIYPNPVADELYISGNGVIEIRKITIYNVLGKKILEQTDPQNSIAMQQLEFGVHLVVIDTDQGSLHKTILKK</sequence>
<evidence type="ECO:0000259" key="16">
    <source>
        <dbReference type="Pfam" id="PF18962"/>
    </source>
</evidence>
<keyword evidence="7" id="KW-0645">Protease</keyword>
<dbReference type="SUPFAM" id="SSF63737">
    <property type="entry name" value="Leukotriene A4 hydrolase N-terminal domain"/>
    <property type="match status" value="1"/>
</dbReference>
<dbReference type="InterPro" id="IPR027268">
    <property type="entry name" value="Peptidase_M4/M1_CTD_sf"/>
</dbReference>
<keyword evidence="18" id="KW-1185">Reference proteome</keyword>
<dbReference type="EC" id="3.4.11.2" evidence="4"/>
<keyword evidence="9 13" id="KW-0732">Signal</keyword>
<evidence type="ECO:0000256" key="13">
    <source>
        <dbReference type="SAM" id="SignalP"/>
    </source>
</evidence>
<feature type="domain" description="Peptidase M1 membrane alanine aminopeptidase" evidence="14">
    <location>
        <begin position="320"/>
        <end position="465"/>
    </location>
</feature>
<reference evidence="17 18" key="1">
    <citation type="submission" date="2024-04" db="EMBL/GenBank/DDBJ databases">
        <title>whole genome sequencing of Lutimonas vermicola strain IMCC1616.</title>
        <authorList>
            <person name="Bae S.S."/>
        </authorList>
    </citation>
    <scope>NUCLEOTIDE SEQUENCE [LARGE SCALE GENOMIC DNA]</scope>
    <source>
        <strain evidence="17 18">IMCC1616</strain>
    </source>
</reference>
<keyword evidence="6 17" id="KW-0031">Aminopeptidase</keyword>
<feature type="domain" description="Aminopeptidase N-like N-terminal" evidence="15">
    <location>
        <begin position="60"/>
        <end position="233"/>
    </location>
</feature>
<dbReference type="RefSeq" id="WP_342160195.1">
    <property type="nucleotide sequence ID" value="NZ_JBCDNA010000002.1"/>
</dbReference>
<dbReference type="Gene3D" id="1.10.390.10">
    <property type="entry name" value="Neutral Protease Domain 2"/>
    <property type="match status" value="1"/>
</dbReference>
<dbReference type="InterPro" id="IPR045357">
    <property type="entry name" value="Aminopeptidase_N-like_N"/>
</dbReference>
<dbReference type="InterPro" id="IPR001930">
    <property type="entry name" value="Peptidase_M1"/>
</dbReference>
<dbReference type="PANTHER" id="PTHR11533">
    <property type="entry name" value="PROTEASE M1 ZINC METALLOPROTEASE"/>
    <property type="match status" value="1"/>
</dbReference>
<accession>A0ABU9L128</accession>
<organism evidence="17 18">
    <name type="scientific">Lutimonas vermicola</name>
    <dbReference type="NCBI Taxonomy" id="414288"/>
    <lineage>
        <taxon>Bacteria</taxon>
        <taxon>Pseudomonadati</taxon>
        <taxon>Bacteroidota</taxon>
        <taxon>Flavobacteriia</taxon>
        <taxon>Flavobacteriales</taxon>
        <taxon>Flavobacteriaceae</taxon>
        <taxon>Lutimonas</taxon>
    </lineage>
</organism>
<evidence type="ECO:0000259" key="15">
    <source>
        <dbReference type="Pfam" id="PF17900"/>
    </source>
</evidence>
<protein>
    <recommendedName>
        <fullName evidence="5">Aminopeptidase N</fullName>
        <ecNumber evidence="4">3.4.11.2</ecNumber>
    </recommendedName>
</protein>
<dbReference type="PANTHER" id="PTHR11533:SF174">
    <property type="entry name" value="PUROMYCIN-SENSITIVE AMINOPEPTIDASE-RELATED"/>
    <property type="match status" value="1"/>
</dbReference>
<dbReference type="GO" id="GO:0004177">
    <property type="term" value="F:aminopeptidase activity"/>
    <property type="evidence" value="ECO:0007669"/>
    <property type="project" value="UniProtKB-KW"/>
</dbReference>
<dbReference type="InterPro" id="IPR014782">
    <property type="entry name" value="Peptidase_M1_dom"/>
</dbReference>
<evidence type="ECO:0000259" key="14">
    <source>
        <dbReference type="Pfam" id="PF01433"/>
    </source>
</evidence>
<comment type="similarity">
    <text evidence="3">Belongs to the peptidase M1 family.</text>
</comment>
<comment type="cofactor">
    <cofactor evidence="2">
        <name>Zn(2+)</name>
        <dbReference type="ChEBI" id="CHEBI:29105"/>
    </cofactor>
</comment>
<gene>
    <name evidence="17" type="ORF">AABB81_09570</name>
</gene>
<evidence type="ECO:0000256" key="7">
    <source>
        <dbReference type="ARBA" id="ARBA00022670"/>
    </source>
</evidence>
<comment type="catalytic activity">
    <reaction evidence="1">
        <text>Release of an N-terminal amino acid, Xaa-|-Yaa- from a peptide, amide or arylamide. Xaa is preferably Ala, but may be most amino acids including Pro (slow action). When a terminal hydrophobic residue is followed by a prolyl residue, the two may be released as an intact Xaa-Pro dipeptide.</text>
        <dbReference type="EC" id="3.4.11.2"/>
    </reaction>
</comment>
<dbReference type="Pfam" id="PF18962">
    <property type="entry name" value="Por_Secre_tail"/>
    <property type="match status" value="1"/>
</dbReference>
<dbReference type="Pfam" id="PF17900">
    <property type="entry name" value="Peptidase_M1_N"/>
    <property type="match status" value="1"/>
</dbReference>
<evidence type="ECO:0000313" key="18">
    <source>
        <dbReference type="Proteomes" id="UP001474120"/>
    </source>
</evidence>
<dbReference type="NCBIfam" id="TIGR04183">
    <property type="entry name" value="Por_Secre_tail"/>
    <property type="match status" value="1"/>
</dbReference>
<proteinExistence type="inferred from homology"/>